<proteinExistence type="predicted"/>
<dbReference type="EMBL" id="JAAAHW010002848">
    <property type="protein sequence ID" value="KAF9991344.1"/>
    <property type="molecule type" value="Genomic_DNA"/>
</dbReference>
<organism evidence="1 2">
    <name type="scientific">Modicella reniformis</name>
    <dbReference type="NCBI Taxonomy" id="1440133"/>
    <lineage>
        <taxon>Eukaryota</taxon>
        <taxon>Fungi</taxon>
        <taxon>Fungi incertae sedis</taxon>
        <taxon>Mucoromycota</taxon>
        <taxon>Mortierellomycotina</taxon>
        <taxon>Mortierellomycetes</taxon>
        <taxon>Mortierellales</taxon>
        <taxon>Mortierellaceae</taxon>
        <taxon>Modicella</taxon>
    </lineage>
</organism>
<accession>A0A9P6MC79</accession>
<dbReference type="Proteomes" id="UP000749646">
    <property type="component" value="Unassembled WGS sequence"/>
</dbReference>
<comment type="caution">
    <text evidence="1">The sequence shown here is derived from an EMBL/GenBank/DDBJ whole genome shotgun (WGS) entry which is preliminary data.</text>
</comment>
<keyword evidence="2" id="KW-1185">Reference proteome</keyword>
<dbReference type="AlphaFoldDB" id="A0A9P6MC79"/>
<gene>
    <name evidence="1" type="ORF">BGZ65_000791</name>
</gene>
<sequence>AVLDVVLSTAVTNGSVEHATAMTPIYVPNAERVVEDLSDSKIKLTFKDVVALAQKKAPESEIEQQLISSMPLEIQAR</sequence>
<evidence type="ECO:0000313" key="2">
    <source>
        <dbReference type="Proteomes" id="UP000749646"/>
    </source>
</evidence>
<evidence type="ECO:0000313" key="1">
    <source>
        <dbReference type="EMBL" id="KAF9991344.1"/>
    </source>
</evidence>
<reference evidence="1" key="1">
    <citation type="journal article" date="2020" name="Fungal Divers.">
        <title>Resolving the Mortierellaceae phylogeny through synthesis of multi-gene phylogenetics and phylogenomics.</title>
        <authorList>
            <person name="Vandepol N."/>
            <person name="Liber J."/>
            <person name="Desiro A."/>
            <person name="Na H."/>
            <person name="Kennedy M."/>
            <person name="Barry K."/>
            <person name="Grigoriev I.V."/>
            <person name="Miller A.N."/>
            <person name="O'Donnell K."/>
            <person name="Stajich J.E."/>
            <person name="Bonito G."/>
        </authorList>
    </citation>
    <scope>NUCLEOTIDE SEQUENCE</scope>
    <source>
        <strain evidence="1">MES-2147</strain>
    </source>
</reference>
<protein>
    <submittedName>
        <fullName evidence="1">Uncharacterized protein</fullName>
    </submittedName>
</protein>
<feature type="non-terminal residue" evidence="1">
    <location>
        <position position="77"/>
    </location>
</feature>
<dbReference type="OrthoDB" id="2426474at2759"/>
<name>A0A9P6MC79_9FUNG</name>
<feature type="non-terminal residue" evidence="1">
    <location>
        <position position="1"/>
    </location>
</feature>